<dbReference type="AlphaFoldDB" id="A0AAN6U793"/>
<keyword evidence="3" id="KW-1185">Reference proteome</keyword>
<evidence type="ECO:0000313" key="2">
    <source>
        <dbReference type="EMBL" id="KAK4127315.1"/>
    </source>
</evidence>
<evidence type="ECO:0000313" key="3">
    <source>
        <dbReference type="Proteomes" id="UP001302602"/>
    </source>
</evidence>
<reference evidence="2" key="2">
    <citation type="submission" date="2023-05" db="EMBL/GenBank/DDBJ databases">
        <authorList>
            <consortium name="Lawrence Berkeley National Laboratory"/>
            <person name="Steindorff A."/>
            <person name="Hensen N."/>
            <person name="Bonometti L."/>
            <person name="Westerberg I."/>
            <person name="Brannstrom I.O."/>
            <person name="Guillou S."/>
            <person name="Cros-Aarteil S."/>
            <person name="Calhoun S."/>
            <person name="Haridas S."/>
            <person name="Kuo A."/>
            <person name="Mondo S."/>
            <person name="Pangilinan J."/>
            <person name="Riley R."/>
            <person name="Labutti K."/>
            <person name="Andreopoulos B."/>
            <person name="Lipzen A."/>
            <person name="Chen C."/>
            <person name="Yanf M."/>
            <person name="Daum C."/>
            <person name="Ng V."/>
            <person name="Clum A."/>
            <person name="Ohm R."/>
            <person name="Martin F."/>
            <person name="Silar P."/>
            <person name="Natvig D."/>
            <person name="Lalanne C."/>
            <person name="Gautier V."/>
            <person name="Ament-Velasquez S.L."/>
            <person name="Kruys A."/>
            <person name="Hutchinson M.I."/>
            <person name="Powell A.J."/>
            <person name="Barry K."/>
            <person name="Miller A.N."/>
            <person name="Grigoriev I.V."/>
            <person name="Debuchy R."/>
            <person name="Gladieux P."/>
            <person name="Thoren M.H."/>
            <person name="Johannesson H."/>
        </authorList>
    </citation>
    <scope>NUCLEOTIDE SEQUENCE</scope>
    <source>
        <strain evidence="2">CBS 731.68</strain>
    </source>
</reference>
<gene>
    <name evidence="2" type="ORF">N657DRAFT_205225</name>
</gene>
<dbReference type="GeneID" id="87822977"/>
<protein>
    <submittedName>
        <fullName evidence="2">Uncharacterized protein</fullName>
    </submittedName>
</protein>
<evidence type="ECO:0000256" key="1">
    <source>
        <dbReference type="SAM" id="MobiDB-lite"/>
    </source>
</evidence>
<reference evidence="2" key="1">
    <citation type="journal article" date="2023" name="Mol. Phylogenet. Evol.">
        <title>Genome-scale phylogeny and comparative genomics of the fungal order Sordariales.</title>
        <authorList>
            <person name="Hensen N."/>
            <person name="Bonometti L."/>
            <person name="Westerberg I."/>
            <person name="Brannstrom I.O."/>
            <person name="Guillou S."/>
            <person name="Cros-Aarteil S."/>
            <person name="Calhoun S."/>
            <person name="Haridas S."/>
            <person name="Kuo A."/>
            <person name="Mondo S."/>
            <person name="Pangilinan J."/>
            <person name="Riley R."/>
            <person name="LaButti K."/>
            <person name="Andreopoulos B."/>
            <person name="Lipzen A."/>
            <person name="Chen C."/>
            <person name="Yan M."/>
            <person name="Daum C."/>
            <person name="Ng V."/>
            <person name="Clum A."/>
            <person name="Steindorff A."/>
            <person name="Ohm R.A."/>
            <person name="Martin F."/>
            <person name="Silar P."/>
            <person name="Natvig D.O."/>
            <person name="Lalanne C."/>
            <person name="Gautier V."/>
            <person name="Ament-Velasquez S.L."/>
            <person name="Kruys A."/>
            <person name="Hutchinson M.I."/>
            <person name="Powell A.J."/>
            <person name="Barry K."/>
            <person name="Miller A.N."/>
            <person name="Grigoriev I.V."/>
            <person name="Debuchy R."/>
            <person name="Gladieux P."/>
            <person name="Hiltunen Thoren M."/>
            <person name="Johannesson H."/>
        </authorList>
    </citation>
    <scope>NUCLEOTIDE SEQUENCE</scope>
    <source>
        <strain evidence="2">CBS 731.68</strain>
    </source>
</reference>
<accession>A0AAN6U793</accession>
<comment type="caution">
    <text evidence="2">The sequence shown here is derived from an EMBL/GenBank/DDBJ whole genome shotgun (WGS) entry which is preliminary data.</text>
</comment>
<proteinExistence type="predicted"/>
<dbReference type="EMBL" id="MU853224">
    <property type="protein sequence ID" value="KAK4127315.1"/>
    <property type="molecule type" value="Genomic_DNA"/>
</dbReference>
<sequence length="104" mass="11082">MVTAMQLISGVAAHLSGTAWRCHCSTPLKPEIGRRLTTTAKHELKGADMIPAQNARQAVWTSRSWKAALRGLRDRRVSSNSILKQASLSSSPDTAKGAIASGAQ</sequence>
<feature type="region of interest" description="Disordered" evidence="1">
    <location>
        <begin position="83"/>
        <end position="104"/>
    </location>
</feature>
<name>A0AAN6U793_9PEZI</name>
<organism evidence="2 3">
    <name type="scientific">Parathielavia appendiculata</name>
    <dbReference type="NCBI Taxonomy" id="2587402"/>
    <lineage>
        <taxon>Eukaryota</taxon>
        <taxon>Fungi</taxon>
        <taxon>Dikarya</taxon>
        <taxon>Ascomycota</taxon>
        <taxon>Pezizomycotina</taxon>
        <taxon>Sordariomycetes</taxon>
        <taxon>Sordariomycetidae</taxon>
        <taxon>Sordariales</taxon>
        <taxon>Chaetomiaceae</taxon>
        <taxon>Parathielavia</taxon>
    </lineage>
</organism>
<dbReference type="RefSeq" id="XP_062651086.1">
    <property type="nucleotide sequence ID" value="XM_062786211.1"/>
</dbReference>
<feature type="compositionally biased region" description="Polar residues" evidence="1">
    <location>
        <begin position="83"/>
        <end position="93"/>
    </location>
</feature>
<dbReference type="Proteomes" id="UP001302602">
    <property type="component" value="Unassembled WGS sequence"/>
</dbReference>